<dbReference type="GO" id="GO:0009378">
    <property type="term" value="F:four-way junction helicase activity"/>
    <property type="evidence" value="ECO:0007669"/>
    <property type="project" value="TreeGrafter"/>
</dbReference>
<dbReference type="GO" id="GO:0009432">
    <property type="term" value="P:SOS response"/>
    <property type="evidence" value="ECO:0007669"/>
    <property type="project" value="UniProtKB-UniRule"/>
</dbReference>
<proteinExistence type="inferred from homology"/>
<evidence type="ECO:0000256" key="12">
    <source>
        <dbReference type="ARBA" id="ARBA00023172"/>
    </source>
</evidence>
<dbReference type="InterPro" id="IPR001650">
    <property type="entry name" value="Helicase_C-like"/>
</dbReference>
<dbReference type="NCBIfam" id="TIGR00614">
    <property type="entry name" value="recQ_fam"/>
    <property type="match status" value="1"/>
</dbReference>
<evidence type="ECO:0000259" key="18">
    <source>
        <dbReference type="PROSITE" id="PS51192"/>
    </source>
</evidence>
<evidence type="ECO:0000256" key="3">
    <source>
        <dbReference type="ARBA" id="ARBA00005446"/>
    </source>
</evidence>
<dbReference type="SUPFAM" id="SSF52540">
    <property type="entry name" value="P-loop containing nucleoside triphosphate hydrolases"/>
    <property type="match status" value="2"/>
</dbReference>
<dbReference type="EMBL" id="PDSK01000115">
    <property type="protein sequence ID" value="PIE32350.1"/>
    <property type="molecule type" value="Genomic_DNA"/>
</dbReference>
<evidence type="ECO:0000259" key="17">
    <source>
        <dbReference type="PROSITE" id="PS50967"/>
    </source>
</evidence>
<evidence type="ECO:0000256" key="13">
    <source>
        <dbReference type="ARBA" id="ARBA00023204"/>
    </source>
</evidence>
<dbReference type="FunFam" id="3.40.50.300:FF:000156">
    <property type="entry name" value="ATP-dependent DNA helicase recQ"/>
    <property type="match status" value="1"/>
</dbReference>
<dbReference type="PANTHER" id="PTHR13710">
    <property type="entry name" value="DNA HELICASE RECQ FAMILY MEMBER"/>
    <property type="match status" value="1"/>
</dbReference>
<keyword evidence="4" id="KW-0479">Metal-binding</keyword>
<comment type="cofactor">
    <cofactor evidence="2">
        <name>Zn(2+)</name>
        <dbReference type="ChEBI" id="CHEBI:29105"/>
    </cofactor>
</comment>
<keyword evidence="7" id="KW-0378">Hydrolase</keyword>
<keyword evidence="14" id="KW-0413">Isomerase</keyword>
<evidence type="ECO:0000256" key="2">
    <source>
        <dbReference type="ARBA" id="ARBA00001947"/>
    </source>
</evidence>
<dbReference type="Proteomes" id="UP000230821">
    <property type="component" value="Unassembled WGS sequence"/>
</dbReference>
<evidence type="ECO:0000256" key="16">
    <source>
        <dbReference type="NCBIfam" id="TIGR01389"/>
    </source>
</evidence>
<dbReference type="InterPro" id="IPR002121">
    <property type="entry name" value="HRDC_dom"/>
</dbReference>
<dbReference type="InterPro" id="IPR006293">
    <property type="entry name" value="DNA_helicase_ATP-dep_RecQ_bac"/>
</dbReference>
<dbReference type="PANTHER" id="PTHR13710:SF105">
    <property type="entry name" value="ATP-DEPENDENT DNA HELICASE Q1"/>
    <property type="match status" value="1"/>
</dbReference>
<dbReference type="InterPro" id="IPR027417">
    <property type="entry name" value="P-loop_NTPase"/>
</dbReference>
<dbReference type="GO" id="GO:0016787">
    <property type="term" value="F:hydrolase activity"/>
    <property type="evidence" value="ECO:0007669"/>
    <property type="project" value="UniProtKB-KW"/>
</dbReference>
<dbReference type="GO" id="GO:0005524">
    <property type="term" value="F:ATP binding"/>
    <property type="evidence" value="ECO:0007669"/>
    <property type="project" value="UniProtKB-KW"/>
</dbReference>
<evidence type="ECO:0000256" key="7">
    <source>
        <dbReference type="ARBA" id="ARBA00022801"/>
    </source>
</evidence>
<dbReference type="Gene3D" id="1.10.150.80">
    <property type="entry name" value="HRDC domain"/>
    <property type="match status" value="1"/>
</dbReference>
<dbReference type="PROSITE" id="PS50967">
    <property type="entry name" value="HRDC"/>
    <property type="match status" value="1"/>
</dbReference>
<dbReference type="GO" id="GO:0043138">
    <property type="term" value="F:3'-5' DNA helicase activity"/>
    <property type="evidence" value="ECO:0007669"/>
    <property type="project" value="UniProtKB-EC"/>
</dbReference>
<keyword evidence="6" id="KW-0227">DNA damage</keyword>
<dbReference type="InterPro" id="IPR044876">
    <property type="entry name" value="HRDC_dom_sf"/>
</dbReference>
<dbReference type="CDD" id="cd17920">
    <property type="entry name" value="DEXHc_RecQ"/>
    <property type="match status" value="1"/>
</dbReference>
<dbReference type="InterPro" id="IPR010997">
    <property type="entry name" value="HRDC-like_sf"/>
</dbReference>
<evidence type="ECO:0000256" key="8">
    <source>
        <dbReference type="ARBA" id="ARBA00022806"/>
    </source>
</evidence>
<dbReference type="SMART" id="SM00956">
    <property type="entry name" value="RQC"/>
    <property type="match status" value="1"/>
</dbReference>
<dbReference type="InterPro" id="IPR032284">
    <property type="entry name" value="RecQ_Zn-bd"/>
</dbReference>
<comment type="similarity">
    <text evidence="3">Belongs to the helicase family. RecQ subfamily.</text>
</comment>
<keyword evidence="10" id="KW-0067">ATP-binding</keyword>
<evidence type="ECO:0000259" key="19">
    <source>
        <dbReference type="PROSITE" id="PS51194"/>
    </source>
</evidence>
<dbReference type="SUPFAM" id="SSF47819">
    <property type="entry name" value="HRDC-like"/>
    <property type="match status" value="1"/>
</dbReference>
<dbReference type="InterPro" id="IPR011545">
    <property type="entry name" value="DEAD/DEAH_box_helicase_dom"/>
</dbReference>
<evidence type="ECO:0000256" key="4">
    <source>
        <dbReference type="ARBA" id="ARBA00022723"/>
    </source>
</evidence>
<feature type="domain" description="Helicase ATP-binding" evidence="18">
    <location>
        <begin position="26"/>
        <end position="194"/>
    </location>
</feature>
<dbReference type="GO" id="GO:0005737">
    <property type="term" value="C:cytoplasm"/>
    <property type="evidence" value="ECO:0007669"/>
    <property type="project" value="TreeGrafter"/>
</dbReference>
<comment type="caution">
    <text evidence="20">The sequence shown here is derived from an EMBL/GenBank/DDBJ whole genome shotgun (WGS) entry which is preliminary data.</text>
</comment>
<dbReference type="Pfam" id="PF00271">
    <property type="entry name" value="Helicase_C"/>
    <property type="match status" value="1"/>
</dbReference>
<dbReference type="FunFam" id="3.40.50.300:FF:000296">
    <property type="entry name" value="ATP-dependent DNA helicase RecQ"/>
    <property type="match status" value="1"/>
</dbReference>
<dbReference type="Pfam" id="PF09382">
    <property type="entry name" value="RQC"/>
    <property type="match status" value="1"/>
</dbReference>
<evidence type="ECO:0000256" key="15">
    <source>
        <dbReference type="ARBA" id="ARBA00034617"/>
    </source>
</evidence>
<evidence type="ECO:0000256" key="1">
    <source>
        <dbReference type="ARBA" id="ARBA00001946"/>
    </source>
</evidence>
<accession>A0A2G6KAG0</accession>
<dbReference type="NCBIfam" id="TIGR01389">
    <property type="entry name" value="recQ"/>
    <property type="match status" value="1"/>
</dbReference>
<dbReference type="GO" id="GO:0006310">
    <property type="term" value="P:DNA recombination"/>
    <property type="evidence" value="ECO:0007669"/>
    <property type="project" value="UniProtKB-UniRule"/>
</dbReference>
<feature type="domain" description="Helicase C-terminal" evidence="19">
    <location>
        <begin position="215"/>
        <end position="362"/>
    </location>
</feature>
<dbReference type="Gene3D" id="3.40.50.300">
    <property type="entry name" value="P-loop containing nucleotide triphosphate hydrolases"/>
    <property type="match status" value="2"/>
</dbReference>
<dbReference type="GO" id="GO:0046872">
    <property type="term" value="F:metal ion binding"/>
    <property type="evidence" value="ECO:0007669"/>
    <property type="project" value="UniProtKB-KW"/>
</dbReference>
<dbReference type="GO" id="GO:0003677">
    <property type="term" value="F:DNA binding"/>
    <property type="evidence" value="ECO:0007669"/>
    <property type="project" value="UniProtKB-KW"/>
</dbReference>
<dbReference type="PROSITE" id="PS51192">
    <property type="entry name" value="HELICASE_ATP_BIND_1"/>
    <property type="match status" value="1"/>
</dbReference>
<keyword evidence="8 20" id="KW-0347">Helicase</keyword>
<comment type="catalytic activity">
    <reaction evidence="15">
        <text>Couples ATP hydrolysis with the unwinding of duplex DNA by translocating in the 3'-5' direction.</text>
        <dbReference type="EC" id="5.6.2.4"/>
    </reaction>
</comment>
<evidence type="ECO:0000256" key="10">
    <source>
        <dbReference type="ARBA" id="ARBA00022840"/>
    </source>
</evidence>
<dbReference type="SMART" id="SM00341">
    <property type="entry name" value="HRDC"/>
    <property type="match status" value="1"/>
</dbReference>
<dbReference type="InterPro" id="IPR029491">
    <property type="entry name" value="Helicase_HTH"/>
</dbReference>
<keyword evidence="11" id="KW-0238">DNA-binding</keyword>
<keyword evidence="12" id="KW-0233">DNA recombination</keyword>
<comment type="cofactor">
    <cofactor evidence="1">
        <name>Mg(2+)</name>
        <dbReference type="ChEBI" id="CHEBI:18420"/>
    </cofactor>
</comment>
<dbReference type="SMART" id="SM00487">
    <property type="entry name" value="DEXDc"/>
    <property type="match status" value="1"/>
</dbReference>
<dbReference type="CDD" id="cd18794">
    <property type="entry name" value="SF2_C_RecQ"/>
    <property type="match status" value="1"/>
</dbReference>
<evidence type="ECO:0000313" key="20">
    <source>
        <dbReference type="EMBL" id="PIE32350.1"/>
    </source>
</evidence>
<dbReference type="InterPro" id="IPR004589">
    <property type="entry name" value="DNA_helicase_ATP-dep_RecQ"/>
</dbReference>
<evidence type="ECO:0000313" key="21">
    <source>
        <dbReference type="Proteomes" id="UP000230821"/>
    </source>
</evidence>
<dbReference type="Pfam" id="PF00570">
    <property type="entry name" value="HRDC"/>
    <property type="match status" value="1"/>
</dbReference>
<dbReference type="GO" id="GO:0043590">
    <property type="term" value="C:bacterial nucleoid"/>
    <property type="evidence" value="ECO:0007669"/>
    <property type="project" value="TreeGrafter"/>
</dbReference>
<dbReference type="Pfam" id="PF00270">
    <property type="entry name" value="DEAD"/>
    <property type="match status" value="1"/>
</dbReference>
<dbReference type="GO" id="GO:0006281">
    <property type="term" value="P:DNA repair"/>
    <property type="evidence" value="ECO:0007669"/>
    <property type="project" value="UniProtKB-KW"/>
</dbReference>
<feature type="domain" description="HRDC" evidence="17">
    <location>
        <begin position="519"/>
        <end position="599"/>
    </location>
</feature>
<reference evidence="20 21" key="1">
    <citation type="submission" date="2017-10" db="EMBL/GenBank/DDBJ databases">
        <title>Novel microbial diversity and functional potential in the marine mammal oral microbiome.</title>
        <authorList>
            <person name="Dudek N.K."/>
            <person name="Sun C.L."/>
            <person name="Burstein D."/>
            <person name="Kantor R.S."/>
            <person name="Aliaga Goltsman D.S."/>
            <person name="Bik E.M."/>
            <person name="Thomas B.C."/>
            <person name="Banfield J.F."/>
            <person name="Relman D.A."/>
        </authorList>
    </citation>
    <scope>NUCLEOTIDE SEQUENCE [LARGE SCALE GENOMIC DNA]</scope>
    <source>
        <strain evidence="20">DOLJORAL78_47_16</strain>
    </source>
</reference>
<dbReference type="InterPro" id="IPR018982">
    <property type="entry name" value="RQC_domain"/>
</dbReference>
<dbReference type="Pfam" id="PF16124">
    <property type="entry name" value="RecQ_Zn_bind"/>
    <property type="match status" value="1"/>
</dbReference>
<keyword evidence="13" id="KW-0234">DNA repair</keyword>
<evidence type="ECO:0000256" key="14">
    <source>
        <dbReference type="ARBA" id="ARBA00023235"/>
    </source>
</evidence>
<keyword evidence="5" id="KW-0547">Nucleotide-binding</keyword>
<dbReference type="GO" id="GO:0006260">
    <property type="term" value="P:DNA replication"/>
    <property type="evidence" value="ECO:0007669"/>
    <property type="project" value="InterPro"/>
</dbReference>
<dbReference type="Gene3D" id="1.10.10.10">
    <property type="entry name" value="Winged helix-like DNA-binding domain superfamily/Winged helix DNA-binding domain"/>
    <property type="match status" value="1"/>
</dbReference>
<evidence type="ECO:0000256" key="6">
    <source>
        <dbReference type="ARBA" id="ARBA00022763"/>
    </source>
</evidence>
<dbReference type="InterPro" id="IPR036388">
    <property type="entry name" value="WH-like_DNA-bd_sf"/>
</dbReference>
<evidence type="ECO:0000256" key="11">
    <source>
        <dbReference type="ARBA" id="ARBA00023125"/>
    </source>
</evidence>
<dbReference type="PROSITE" id="PS51194">
    <property type="entry name" value="HELICASE_CTER"/>
    <property type="match status" value="1"/>
</dbReference>
<organism evidence="20 21">
    <name type="scientific">candidate division KSB3 bacterium</name>
    <dbReference type="NCBI Taxonomy" id="2044937"/>
    <lineage>
        <taxon>Bacteria</taxon>
        <taxon>candidate division KSB3</taxon>
    </lineage>
</organism>
<dbReference type="GO" id="GO:0030894">
    <property type="term" value="C:replisome"/>
    <property type="evidence" value="ECO:0007669"/>
    <property type="project" value="TreeGrafter"/>
</dbReference>
<protein>
    <recommendedName>
        <fullName evidence="16">DNA helicase RecQ</fullName>
        <ecNumber evidence="16">5.6.2.4</ecNumber>
    </recommendedName>
</protein>
<dbReference type="Pfam" id="PF14493">
    <property type="entry name" value="HTH_40"/>
    <property type="match status" value="1"/>
</dbReference>
<gene>
    <name evidence="20" type="primary">recQ</name>
    <name evidence="20" type="ORF">CSA56_15895</name>
</gene>
<dbReference type="AlphaFoldDB" id="A0A2G6KAG0"/>
<dbReference type="EC" id="5.6.2.4" evidence="16"/>
<evidence type="ECO:0000256" key="9">
    <source>
        <dbReference type="ARBA" id="ARBA00022833"/>
    </source>
</evidence>
<name>A0A2G6KAG0_9BACT</name>
<dbReference type="SMART" id="SM00490">
    <property type="entry name" value="HELICc"/>
    <property type="match status" value="1"/>
</dbReference>
<evidence type="ECO:0000256" key="5">
    <source>
        <dbReference type="ARBA" id="ARBA00022741"/>
    </source>
</evidence>
<sequence length="725" mass="82436">MLNQAKSLLQDVFGYDSFRPLQQEIISNVLHKYDTLVIMPTGGGKSLCYQIPALIFPGLTVVVSPLIALMKDQVGQLTELGVSAAVLNSSLSPSEYQANVARIVQEQVKLLYMAPETLLLQRTQALLNSVQVDCLAIDEAHCISEWGHDFRPEYRQLAEVRSRFPSAVCIALTATATPRVQEDIKQSLHFDQSNEFIASFNRTNLLLEVAEKRNPVLQTVECIEKFSGQSGLIYCLSRKQVDELASLLADEGFSVKPYHAGLSDAERKRNQELFIRDDVQIVVATVAFGMGIDKPDIRYVIHYDLPKNIESYYQQIGRAGRDGLDAHCLLLFGYGDLRKIRRFIEQKNDQEQRVALMHLNQLVGLLETDVCRRIPLLRYFGEQCTESNCGMCDNCLSDNKDLVDITIPAQKFLSCVKRTGEMFGAGHIIDVLRGSQNQKVFKFQHDRLSTYNIGTEFSKQQWFHLSRQFLQKGLMTQDIQHGSLKLTDKAWDVFRGKEQVLGQVEEQRVERGKATHDRQEHDSELFEILRQKRKELADAANLPPYAIFPDTALLDMAAYFPQTEANFLAMQGVGKVKLKRYGDIFLELITDYCQKKNIAEKSKRQWKTAAAQAKASMAPRHVVVGEAFNDGKTVGELRAEFGHVKQQTILNHLYKYIQDGHELRASDEFLELSSLSAREHKAVFSTFDHFGTNFLRPIYDTLNGRIPYDELHLLRLAYLAREARE</sequence>
<keyword evidence="9" id="KW-0862">Zinc</keyword>
<dbReference type="InterPro" id="IPR014001">
    <property type="entry name" value="Helicase_ATP-bd"/>
</dbReference>